<protein>
    <submittedName>
        <fullName evidence="1">Uncharacterized protein</fullName>
    </submittedName>
</protein>
<dbReference type="EMBL" id="UINC01001180">
    <property type="protein sequence ID" value="SUZ73456.1"/>
    <property type="molecule type" value="Genomic_DNA"/>
</dbReference>
<proteinExistence type="predicted"/>
<organism evidence="1">
    <name type="scientific">marine metagenome</name>
    <dbReference type="NCBI Taxonomy" id="408172"/>
    <lineage>
        <taxon>unclassified sequences</taxon>
        <taxon>metagenomes</taxon>
        <taxon>ecological metagenomes</taxon>
    </lineage>
</organism>
<sequence length="60" mass="6395">MKETTAVLEVMPNSVLAKQDGALHANYPADEHVGGHQQGDLTPVVRQAQVDLALVGCKGW</sequence>
<gene>
    <name evidence="1" type="ORF">METZ01_LOCUS26310</name>
</gene>
<dbReference type="AlphaFoldDB" id="A0A381Q279"/>
<reference evidence="1" key="1">
    <citation type="submission" date="2018-05" db="EMBL/GenBank/DDBJ databases">
        <authorList>
            <person name="Lanie J.A."/>
            <person name="Ng W.-L."/>
            <person name="Kazmierczak K.M."/>
            <person name="Andrzejewski T.M."/>
            <person name="Davidsen T.M."/>
            <person name="Wayne K.J."/>
            <person name="Tettelin H."/>
            <person name="Glass J.I."/>
            <person name="Rusch D."/>
            <person name="Podicherti R."/>
            <person name="Tsui H.-C.T."/>
            <person name="Winkler M.E."/>
        </authorList>
    </citation>
    <scope>NUCLEOTIDE SEQUENCE</scope>
</reference>
<evidence type="ECO:0000313" key="1">
    <source>
        <dbReference type="EMBL" id="SUZ73456.1"/>
    </source>
</evidence>
<name>A0A381Q279_9ZZZZ</name>
<accession>A0A381Q279</accession>